<evidence type="ECO:0000256" key="1">
    <source>
        <dbReference type="ARBA" id="ARBA00023015"/>
    </source>
</evidence>
<evidence type="ECO:0000313" key="6">
    <source>
        <dbReference type="EMBL" id="TGK85411.1"/>
    </source>
</evidence>
<keyword evidence="1" id="KW-0805">Transcription regulation</keyword>
<evidence type="ECO:0000256" key="3">
    <source>
        <dbReference type="ARBA" id="ARBA00023163"/>
    </source>
</evidence>
<dbReference type="Pfam" id="PF13305">
    <property type="entry name" value="TetR_C_33"/>
    <property type="match status" value="1"/>
</dbReference>
<keyword evidence="3" id="KW-0804">Transcription</keyword>
<accession>A0A4R9INA3</accession>
<dbReference type="OrthoDB" id="9179041at2"/>
<keyword evidence="9" id="KW-1185">Reference proteome</keyword>
<protein>
    <submittedName>
        <fullName evidence="6">TetR/AcrR family transcriptional regulator</fullName>
    </submittedName>
</protein>
<evidence type="ECO:0000313" key="7">
    <source>
        <dbReference type="EMBL" id="TGK92785.1"/>
    </source>
</evidence>
<reference evidence="7" key="1">
    <citation type="submission" date="2018-10" db="EMBL/GenBank/DDBJ databases">
        <authorList>
            <person name="Vincent A.T."/>
            <person name="Schiettekatte O."/>
            <person name="Bourhy P."/>
            <person name="Veyrier F.J."/>
            <person name="Picardeau M."/>
        </authorList>
    </citation>
    <scope>NUCLEOTIDE SEQUENCE</scope>
    <source>
        <strain evidence="7">201800281</strain>
    </source>
</reference>
<name>A0A4R9INA3_9LEPT</name>
<dbReference type="PANTHER" id="PTHR30055:SF209">
    <property type="entry name" value="POSSIBLE TRANSCRIPTIONAL REGULATORY PROTEIN (PROBABLY TETR-FAMILY)"/>
    <property type="match status" value="1"/>
</dbReference>
<dbReference type="EMBL" id="RQFM01000022">
    <property type="protein sequence ID" value="TGK85411.1"/>
    <property type="molecule type" value="Genomic_DNA"/>
</dbReference>
<dbReference type="GO" id="GO:0000976">
    <property type="term" value="F:transcription cis-regulatory region binding"/>
    <property type="evidence" value="ECO:0007669"/>
    <property type="project" value="TreeGrafter"/>
</dbReference>
<evidence type="ECO:0000256" key="4">
    <source>
        <dbReference type="PROSITE-ProRule" id="PRU00335"/>
    </source>
</evidence>
<dbReference type="InterPro" id="IPR036271">
    <property type="entry name" value="Tet_transcr_reg_TetR-rel_C_sf"/>
</dbReference>
<organism evidence="6 8">
    <name type="scientific">Leptospira bourretii</name>
    <dbReference type="NCBI Taxonomy" id="2484962"/>
    <lineage>
        <taxon>Bacteria</taxon>
        <taxon>Pseudomonadati</taxon>
        <taxon>Spirochaetota</taxon>
        <taxon>Spirochaetia</taxon>
        <taxon>Leptospirales</taxon>
        <taxon>Leptospiraceae</taxon>
        <taxon>Leptospira</taxon>
    </lineage>
</organism>
<feature type="DNA-binding region" description="H-T-H motif" evidence="4">
    <location>
        <begin position="41"/>
        <end position="60"/>
    </location>
</feature>
<keyword evidence="2 4" id="KW-0238">DNA-binding</keyword>
<dbReference type="SUPFAM" id="SSF48498">
    <property type="entry name" value="Tetracyclin repressor-like, C-terminal domain"/>
    <property type="match status" value="1"/>
</dbReference>
<dbReference type="InterPro" id="IPR009057">
    <property type="entry name" value="Homeodomain-like_sf"/>
</dbReference>
<dbReference type="Gene3D" id="1.10.357.10">
    <property type="entry name" value="Tetracycline Repressor, domain 2"/>
    <property type="match status" value="1"/>
</dbReference>
<evidence type="ECO:0000313" key="9">
    <source>
        <dbReference type="Proteomes" id="UP000297918"/>
    </source>
</evidence>
<evidence type="ECO:0000259" key="5">
    <source>
        <dbReference type="PROSITE" id="PS50977"/>
    </source>
</evidence>
<feature type="domain" description="HTH tetR-type" evidence="5">
    <location>
        <begin position="18"/>
        <end position="78"/>
    </location>
</feature>
<dbReference type="PANTHER" id="PTHR30055">
    <property type="entry name" value="HTH-TYPE TRANSCRIPTIONAL REGULATOR RUTR"/>
    <property type="match status" value="1"/>
</dbReference>
<dbReference type="Proteomes" id="UP000297918">
    <property type="component" value="Unassembled WGS sequence"/>
</dbReference>
<comment type="caution">
    <text evidence="6">The sequence shown here is derived from an EMBL/GenBank/DDBJ whole genome shotgun (WGS) entry which is preliminary data.</text>
</comment>
<dbReference type="PROSITE" id="PS50977">
    <property type="entry name" value="HTH_TETR_2"/>
    <property type="match status" value="1"/>
</dbReference>
<proteinExistence type="predicted"/>
<dbReference type="SUPFAM" id="SSF46689">
    <property type="entry name" value="Homeodomain-like"/>
    <property type="match status" value="1"/>
</dbReference>
<gene>
    <name evidence="6" type="ORF">EHQ23_12220</name>
    <name evidence="7" type="ORF">EHQ26_08175</name>
</gene>
<sequence>MAGKKEKIDKPTSSYHHGDLRPALISAARSLLQNQGADALSLRSIASAIGVTHMAPYAHFKGKQELLQSVAASGYDELAAKMFAAQKKHPKVQGRMMAYHYGVEYIHFAIASPNLYRLMMNQIDLGKKMGSDPHEREIWVSSQRPFRLLFAAFANEKVSKKLAHARALGAWATVHGIASLAIDGHLVLPEGMDVIQLFKATVSSSVDLG</sequence>
<dbReference type="PRINTS" id="PR00455">
    <property type="entry name" value="HTHTETR"/>
</dbReference>
<dbReference type="InterPro" id="IPR025996">
    <property type="entry name" value="MT1864/Rv1816-like_C"/>
</dbReference>
<dbReference type="Proteomes" id="UP000297394">
    <property type="component" value="Unassembled WGS sequence"/>
</dbReference>
<dbReference type="AlphaFoldDB" id="A0A4R9INA3"/>
<dbReference type="GO" id="GO:0003700">
    <property type="term" value="F:DNA-binding transcription factor activity"/>
    <property type="evidence" value="ECO:0007669"/>
    <property type="project" value="TreeGrafter"/>
</dbReference>
<dbReference type="InterPro" id="IPR001647">
    <property type="entry name" value="HTH_TetR"/>
</dbReference>
<dbReference type="InterPro" id="IPR050109">
    <property type="entry name" value="HTH-type_TetR-like_transc_reg"/>
</dbReference>
<evidence type="ECO:0000256" key="2">
    <source>
        <dbReference type="ARBA" id="ARBA00023125"/>
    </source>
</evidence>
<dbReference type="EMBL" id="RQFL01000013">
    <property type="protein sequence ID" value="TGK92785.1"/>
    <property type="molecule type" value="Genomic_DNA"/>
</dbReference>
<dbReference type="Pfam" id="PF00440">
    <property type="entry name" value="TetR_N"/>
    <property type="match status" value="1"/>
</dbReference>
<evidence type="ECO:0000313" key="8">
    <source>
        <dbReference type="Proteomes" id="UP000297394"/>
    </source>
</evidence>
<dbReference type="RefSeq" id="WP_135747140.1">
    <property type="nucleotide sequence ID" value="NZ_RQFL01000013.1"/>
</dbReference>
<reference evidence="6 8" key="2">
    <citation type="journal article" date="2019" name="PLoS Negl. Trop. Dis.">
        <title>Revisiting the worldwide diversity of Leptospira species in the environment.</title>
        <authorList>
            <person name="Vincent A.T."/>
            <person name="Schiettekatte O."/>
            <person name="Bourhy P."/>
            <person name="Veyrier F.J."/>
            <person name="Picardeau M."/>
        </authorList>
    </citation>
    <scope>NUCLEOTIDE SEQUENCE [LARGE SCALE GENOMIC DNA]</scope>
    <source>
        <strain evidence="6 8">201800280</strain>
        <strain evidence="7">201800281</strain>
    </source>
</reference>